<accession>A0A8D8K801</accession>
<proteinExistence type="predicted"/>
<reference evidence="1" key="1">
    <citation type="submission" date="2021-05" db="EMBL/GenBank/DDBJ databases">
        <authorList>
            <person name="Alioto T."/>
            <person name="Alioto T."/>
            <person name="Gomez Garrido J."/>
        </authorList>
    </citation>
    <scope>NUCLEOTIDE SEQUENCE</scope>
</reference>
<evidence type="ECO:0000313" key="1">
    <source>
        <dbReference type="EMBL" id="CAG6585885.1"/>
    </source>
</evidence>
<dbReference type="AlphaFoldDB" id="A0A8D8K801"/>
<name>A0A8D8K801_CULPI</name>
<protein>
    <submittedName>
        <fullName evidence="1">(northern house mosquito) hypothetical protein</fullName>
    </submittedName>
</protein>
<dbReference type="EMBL" id="HBUE01316370">
    <property type="protein sequence ID" value="CAG6585885.1"/>
    <property type="molecule type" value="Transcribed_RNA"/>
</dbReference>
<dbReference type="EMBL" id="HBUE01209958">
    <property type="protein sequence ID" value="CAG6533985.1"/>
    <property type="molecule type" value="Transcribed_RNA"/>
</dbReference>
<sequence>MRSWQSSRTPTKRNSRALTSCCCATCSICRWSSPPAFGRISLAQDKRPGAVQKTGHASQAWRQLRRRGIRNVQPVASSPTGPQGSRLPSADCCVRSMEIPFHPTPPIVISIPKLCPEANEQRRRATRLTRFR</sequence>
<organism evidence="1">
    <name type="scientific">Culex pipiens</name>
    <name type="common">House mosquito</name>
    <dbReference type="NCBI Taxonomy" id="7175"/>
    <lineage>
        <taxon>Eukaryota</taxon>
        <taxon>Metazoa</taxon>
        <taxon>Ecdysozoa</taxon>
        <taxon>Arthropoda</taxon>
        <taxon>Hexapoda</taxon>
        <taxon>Insecta</taxon>
        <taxon>Pterygota</taxon>
        <taxon>Neoptera</taxon>
        <taxon>Endopterygota</taxon>
        <taxon>Diptera</taxon>
        <taxon>Nematocera</taxon>
        <taxon>Culicoidea</taxon>
        <taxon>Culicidae</taxon>
        <taxon>Culicinae</taxon>
        <taxon>Culicini</taxon>
        <taxon>Culex</taxon>
        <taxon>Culex</taxon>
    </lineage>
</organism>